<dbReference type="AlphaFoldDB" id="A0AAN8SVV4"/>
<sequence length="64" mass="7387">MKAKRSNCKYITYELNTVAEALYRYNPSVKVIKFNWKPTDTRWVKTNTAGASKGIQEKVLEGFV</sequence>
<organism evidence="1 2">
    <name type="scientific">Solanum bulbocastanum</name>
    <name type="common">Wild potato</name>
    <dbReference type="NCBI Taxonomy" id="147425"/>
    <lineage>
        <taxon>Eukaryota</taxon>
        <taxon>Viridiplantae</taxon>
        <taxon>Streptophyta</taxon>
        <taxon>Embryophyta</taxon>
        <taxon>Tracheophyta</taxon>
        <taxon>Spermatophyta</taxon>
        <taxon>Magnoliopsida</taxon>
        <taxon>eudicotyledons</taxon>
        <taxon>Gunneridae</taxon>
        <taxon>Pentapetalae</taxon>
        <taxon>asterids</taxon>
        <taxon>lamiids</taxon>
        <taxon>Solanales</taxon>
        <taxon>Solanaceae</taxon>
        <taxon>Solanoideae</taxon>
        <taxon>Solaneae</taxon>
        <taxon>Solanum</taxon>
    </lineage>
</organism>
<accession>A0AAN8SVV4</accession>
<keyword evidence="2" id="KW-1185">Reference proteome</keyword>
<proteinExistence type="predicted"/>
<reference evidence="1 2" key="1">
    <citation type="submission" date="2024-02" db="EMBL/GenBank/DDBJ databases">
        <title>de novo genome assembly of Solanum bulbocastanum strain 11H21.</title>
        <authorList>
            <person name="Hosaka A.J."/>
        </authorList>
    </citation>
    <scope>NUCLEOTIDE SEQUENCE [LARGE SCALE GENOMIC DNA]</scope>
    <source>
        <tissue evidence="1">Young leaves</tissue>
    </source>
</reference>
<evidence type="ECO:0000313" key="1">
    <source>
        <dbReference type="EMBL" id="KAK6773926.1"/>
    </source>
</evidence>
<name>A0AAN8SVV4_SOLBU</name>
<dbReference type="EMBL" id="JBANQN010000012">
    <property type="protein sequence ID" value="KAK6773926.1"/>
    <property type="molecule type" value="Genomic_DNA"/>
</dbReference>
<evidence type="ECO:0000313" key="2">
    <source>
        <dbReference type="Proteomes" id="UP001371456"/>
    </source>
</evidence>
<dbReference type="Proteomes" id="UP001371456">
    <property type="component" value="Unassembled WGS sequence"/>
</dbReference>
<protein>
    <submittedName>
        <fullName evidence="1">Uncharacterized protein</fullName>
    </submittedName>
</protein>
<comment type="caution">
    <text evidence="1">The sequence shown here is derived from an EMBL/GenBank/DDBJ whole genome shotgun (WGS) entry which is preliminary data.</text>
</comment>
<gene>
    <name evidence="1" type="ORF">RDI58_029165</name>
</gene>